<dbReference type="Gene3D" id="3.90.70.80">
    <property type="match status" value="1"/>
</dbReference>
<keyword evidence="4" id="KW-1185">Reference proteome</keyword>
<reference evidence="3" key="1">
    <citation type="submission" date="2022-01" db="EMBL/GenBank/DDBJ databases">
        <authorList>
            <person name="King R."/>
        </authorList>
    </citation>
    <scope>NUCLEOTIDE SEQUENCE</scope>
</reference>
<organism evidence="3 4">
    <name type="scientific">Ceutorhynchus assimilis</name>
    <name type="common">cabbage seed weevil</name>
    <dbReference type="NCBI Taxonomy" id="467358"/>
    <lineage>
        <taxon>Eukaryota</taxon>
        <taxon>Metazoa</taxon>
        <taxon>Ecdysozoa</taxon>
        <taxon>Arthropoda</taxon>
        <taxon>Hexapoda</taxon>
        <taxon>Insecta</taxon>
        <taxon>Pterygota</taxon>
        <taxon>Neoptera</taxon>
        <taxon>Endopterygota</taxon>
        <taxon>Coleoptera</taxon>
        <taxon>Polyphaga</taxon>
        <taxon>Cucujiformia</taxon>
        <taxon>Curculionidae</taxon>
        <taxon>Ceutorhynchinae</taxon>
        <taxon>Ceutorhynchus</taxon>
    </lineage>
</organism>
<dbReference type="AlphaFoldDB" id="A0A9N9QRV6"/>
<dbReference type="OrthoDB" id="409956at2759"/>
<dbReference type="InterPro" id="IPR003323">
    <property type="entry name" value="OTU_dom"/>
</dbReference>
<feature type="compositionally biased region" description="Polar residues" evidence="1">
    <location>
        <begin position="38"/>
        <end position="55"/>
    </location>
</feature>
<name>A0A9N9QRV6_9CUCU</name>
<evidence type="ECO:0000313" key="3">
    <source>
        <dbReference type="EMBL" id="CAG9772558.1"/>
    </source>
</evidence>
<dbReference type="EMBL" id="OU892284">
    <property type="protein sequence ID" value="CAG9772558.1"/>
    <property type="molecule type" value="Genomic_DNA"/>
</dbReference>
<proteinExistence type="predicted"/>
<evidence type="ECO:0000259" key="2">
    <source>
        <dbReference type="PROSITE" id="PS50802"/>
    </source>
</evidence>
<dbReference type="Pfam" id="PF02338">
    <property type="entry name" value="OTU"/>
    <property type="match status" value="1"/>
</dbReference>
<feature type="domain" description="OTU" evidence="2">
    <location>
        <begin position="101"/>
        <end position="150"/>
    </location>
</feature>
<dbReference type="PROSITE" id="PS50802">
    <property type="entry name" value="OTU"/>
    <property type="match status" value="1"/>
</dbReference>
<dbReference type="Proteomes" id="UP001152799">
    <property type="component" value="Chromosome 8"/>
</dbReference>
<gene>
    <name evidence="3" type="ORF">CEUTPL_LOCUS12964</name>
</gene>
<sequence length="150" mass="16669">MFVNNNSNETRVGYGCIKNVPTVVPACRKRRLKGNHRCASNSSGVRNATTNTNKKQGGGGLQADPSRNHPEAQLDPKWSGANGTTLNNEPIRTSEIKGERFSRSDIVGDGNCLFRVISLYLEGNQDNHQQIRANAVKYIQEHWTSLQIYI</sequence>
<evidence type="ECO:0000313" key="4">
    <source>
        <dbReference type="Proteomes" id="UP001152799"/>
    </source>
</evidence>
<protein>
    <recommendedName>
        <fullName evidence="2">OTU domain-containing protein</fullName>
    </recommendedName>
</protein>
<evidence type="ECO:0000256" key="1">
    <source>
        <dbReference type="SAM" id="MobiDB-lite"/>
    </source>
</evidence>
<feature type="region of interest" description="Disordered" evidence="1">
    <location>
        <begin position="35"/>
        <end position="89"/>
    </location>
</feature>
<accession>A0A9N9QRV6</accession>
<dbReference type="SUPFAM" id="SSF54001">
    <property type="entry name" value="Cysteine proteinases"/>
    <property type="match status" value="1"/>
</dbReference>
<dbReference type="InterPro" id="IPR038765">
    <property type="entry name" value="Papain-like_cys_pep_sf"/>
</dbReference>